<dbReference type="InterPro" id="IPR000683">
    <property type="entry name" value="Gfo/Idh/MocA-like_OxRdtase_N"/>
</dbReference>
<dbReference type="EMBL" id="BAABDH010000039">
    <property type="protein sequence ID" value="GAA3938774.1"/>
    <property type="molecule type" value="Genomic_DNA"/>
</dbReference>
<gene>
    <name evidence="5" type="ORF">GCM10022406_23710</name>
</gene>
<sequence>MSTPIQTGLLAYGMSGKVFQAPFLSVHPGFGFRALVERSRREAHETYPGVVSYASVAELLADPEIELVIVNTPNDTHAELTRQALRAGKHVLLEKPVATSVAEFEELWALARQSGRQLLAYQNRRWDSDFQAVRQVVDSGQLGQLIEVHFRFDRFKPALHFKKFKEEPVPGSGLLYDLGPHLLDQVISLFGRPLRSRKTTGRYRPGSQVDDYFTYHLQYPAGLNVFVTSGLLIAQPLPSFVLHGTQGSFVKPRSDVQEAQLLRGMSPRAPEYGLDPEPGTLTLAAADHKVTTVYPTPPGNYAGLFEAVYQSIRHGAPFPVREDELRWQNELLAQAPD</sequence>
<feature type="domain" description="Gfo/Idh/MocA-like oxidoreductase N-terminal" evidence="3">
    <location>
        <begin position="12"/>
        <end position="119"/>
    </location>
</feature>
<comment type="similarity">
    <text evidence="1">Belongs to the Gfo/Idh/MocA family.</text>
</comment>
<proteinExistence type="inferred from homology"/>
<evidence type="ECO:0000259" key="3">
    <source>
        <dbReference type="Pfam" id="PF01408"/>
    </source>
</evidence>
<evidence type="ECO:0000313" key="6">
    <source>
        <dbReference type="Proteomes" id="UP001499909"/>
    </source>
</evidence>
<dbReference type="SUPFAM" id="SSF51735">
    <property type="entry name" value="NAD(P)-binding Rossmann-fold domains"/>
    <property type="match status" value="1"/>
</dbReference>
<protein>
    <submittedName>
        <fullName evidence="5">Gfo/Idh/MocA family oxidoreductase</fullName>
    </submittedName>
</protein>
<dbReference type="Proteomes" id="UP001499909">
    <property type="component" value="Unassembled WGS sequence"/>
</dbReference>
<dbReference type="Gene3D" id="3.30.360.10">
    <property type="entry name" value="Dihydrodipicolinate Reductase, domain 2"/>
    <property type="match status" value="1"/>
</dbReference>
<feature type="domain" description="GFO/IDH/MocA-like oxidoreductase" evidence="4">
    <location>
        <begin position="130"/>
        <end position="249"/>
    </location>
</feature>
<keyword evidence="6" id="KW-1185">Reference proteome</keyword>
<comment type="caution">
    <text evidence="5">The sequence shown here is derived from an EMBL/GenBank/DDBJ whole genome shotgun (WGS) entry which is preliminary data.</text>
</comment>
<dbReference type="InterPro" id="IPR055170">
    <property type="entry name" value="GFO_IDH_MocA-like_dom"/>
</dbReference>
<accession>A0ABP7NA95</accession>
<dbReference type="PANTHER" id="PTHR43708:SF5">
    <property type="entry name" value="CONSERVED EXPRESSED OXIDOREDUCTASE (EUROFUNG)-RELATED"/>
    <property type="match status" value="1"/>
</dbReference>
<dbReference type="Gene3D" id="3.40.50.720">
    <property type="entry name" value="NAD(P)-binding Rossmann-like Domain"/>
    <property type="match status" value="1"/>
</dbReference>
<dbReference type="InterPro" id="IPR036291">
    <property type="entry name" value="NAD(P)-bd_dom_sf"/>
</dbReference>
<dbReference type="PANTHER" id="PTHR43708">
    <property type="entry name" value="CONSERVED EXPRESSED OXIDOREDUCTASE (EUROFUNG)"/>
    <property type="match status" value="1"/>
</dbReference>
<name>A0ABP7NA95_9BACT</name>
<dbReference type="InterPro" id="IPR051317">
    <property type="entry name" value="Gfo/Idh/MocA_oxidoreduct"/>
</dbReference>
<evidence type="ECO:0000313" key="5">
    <source>
        <dbReference type="EMBL" id="GAA3938774.1"/>
    </source>
</evidence>
<dbReference type="Pfam" id="PF22725">
    <property type="entry name" value="GFO_IDH_MocA_C3"/>
    <property type="match status" value="1"/>
</dbReference>
<dbReference type="SUPFAM" id="SSF55347">
    <property type="entry name" value="Glyceraldehyde-3-phosphate dehydrogenase-like, C-terminal domain"/>
    <property type="match status" value="1"/>
</dbReference>
<keyword evidence="2" id="KW-0560">Oxidoreductase</keyword>
<evidence type="ECO:0000256" key="1">
    <source>
        <dbReference type="ARBA" id="ARBA00010928"/>
    </source>
</evidence>
<reference evidence="6" key="1">
    <citation type="journal article" date="2019" name="Int. J. Syst. Evol. Microbiol.">
        <title>The Global Catalogue of Microorganisms (GCM) 10K type strain sequencing project: providing services to taxonomists for standard genome sequencing and annotation.</title>
        <authorList>
            <consortium name="The Broad Institute Genomics Platform"/>
            <consortium name="The Broad Institute Genome Sequencing Center for Infectious Disease"/>
            <person name="Wu L."/>
            <person name="Ma J."/>
        </authorList>
    </citation>
    <scope>NUCLEOTIDE SEQUENCE [LARGE SCALE GENOMIC DNA]</scope>
    <source>
        <strain evidence="6">JCM 17214</strain>
    </source>
</reference>
<evidence type="ECO:0000256" key="2">
    <source>
        <dbReference type="ARBA" id="ARBA00023002"/>
    </source>
</evidence>
<evidence type="ECO:0000259" key="4">
    <source>
        <dbReference type="Pfam" id="PF22725"/>
    </source>
</evidence>
<dbReference type="Pfam" id="PF01408">
    <property type="entry name" value="GFO_IDH_MocA"/>
    <property type="match status" value="1"/>
</dbReference>
<organism evidence="5 6">
    <name type="scientific">Hymenobacter algoricola</name>
    <dbReference type="NCBI Taxonomy" id="486267"/>
    <lineage>
        <taxon>Bacteria</taxon>
        <taxon>Pseudomonadati</taxon>
        <taxon>Bacteroidota</taxon>
        <taxon>Cytophagia</taxon>
        <taxon>Cytophagales</taxon>
        <taxon>Hymenobacteraceae</taxon>
        <taxon>Hymenobacter</taxon>
    </lineage>
</organism>
<dbReference type="RefSeq" id="WP_345113915.1">
    <property type="nucleotide sequence ID" value="NZ_BAABDH010000039.1"/>
</dbReference>